<proteinExistence type="predicted"/>
<accession>A0ABV5I6T1</accession>
<dbReference type="Proteomes" id="UP001589647">
    <property type="component" value="Unassembled WGS sequence"/>
</dbReference>
<name>A0ABV5I6T1_9ACTN</name>
<keyword evidence="1" id="KW-0805">Transcription regulation</keyword>
<dbReference type="InterPro" id="IPR009057">
    <property type="entry name" value="Homeodomain-like_sf"/>
</dbReference>
<dbReference type="PROSITE" id="PS01081">
    <property type="entry name" value="HTH_TETR_1"/>
    <property type="match status" value="1"/>
</dbReference>
<evidence type="ECO:0000313" key="6">
    <source>
        <dbReference type="EMBL" id="MFB9200237.1"/>
    </source>
</evidence>
<reference evidence="6 7" key="1">
    <citation type="submission" date="2024-09" db="EMBL/GenBank/DDBJ databases">
        <authorList>
            <person name="Sun Q."/>
            <person name="Mori K."/>
        </authorList>
    </citation>
    <scope>NUCLEOTIDE SEQUENCE [LARGE SCALE GENOMIC DNA]</scope>
    <source>
        <strain evidence="6 7">CCM 3426</strain>
    </source>
</reference>
<gene>
    <name evidence="6" type="ORF">ACFFV7_03450</name>
</gene>
<dbReference type="SUPFAM" id="SSF46689">
    <property type="entry name" value="Homeodomain-like"/>
    <property type="match status" value="1"/>
</dbReference>
<organism evidence="6 7">
    <name type="scientific">Nonomuraea spiralis</name>
    <dbReference type="NCBI Taxonomy" id="46182"/>
    <lineage>
        <taxon>Bacteria</taxon>
        <taxon>Bacillati</taxon>
        <taxon>Actinomycetota</taxon>
        <taxon>Actinomycetes</taxon>
        <taxon>Streptosporangiales</taxon>
        <taxon>Streptosporangiaceae</taxon>
        <taxon>Nonomuraea</taxon>
    </lineage>
</organism>
<dbReference type="InterPro" id="IPR023772">
    <property type="entry name" value="DNA-bd_HTH_TetR-type_CS"/>
</dbReference>
<evidence type="ECO:0000256" key="2">
    <source>
        <dbReference type="ARBA" id="ARBA00023125"/>
    </source>
</evidence>
<dbReference type="Pfam" id="PF00440">
    <property type="entry name" value="TetR_N"/>
    <property type="match status" value="1"/>
</dbReference>
<comment type="caution">
    <text evidence="6">The sequence shown here is derived from an EMBL/GenBank/DDBJ whole genome shotgun (WGS) entry which is preliminary data.</text>
</comment>
<dbReference type="RefSeq" id="WP_189645816.1">
    <property type="nucleotide sequence ID" value="NZ_BMRC01000001.1"/>
</dbReference>
<evidence type="ECO:0000256" key="3">
    <source>
        <dbReference type="ARBA" id="ARBA00023163"/>
    </source>
</evidence>
<feature type="DNA-binding region" description="H-T-H motif" evidence="4">
    <location>
        <begin position="38"/>
        <end position="57"/>
    </location>
</feature>
<keyword evidence="3" id="KW-0804">Transcription</keyword>
<sequence length="209" mass="22432">MPDPVKRDLRAARIAATEDKILAAATELFLRHGYAATTLAAVAELAQVGDRTVYVRFGTKAALLRRCVDVAFAGDSADVDIAGRDWYTRAGTAPTAEQRIAALAGGSREMAERAGDLLAVALQAAATEPDLAAASHAGRRATRDNVRAFWDKMAADGLLPPGHDLDWLTDTTAVLVHAETYLLARDMIGCDPGRYEDWLTTTLTRLLTP</sequence>
<dbReference type="PANTHER" id="PTHR30055">
    <property type="entry name" value="HTH-TYPE TRANSCRIPTIONAL REGULATOR RUTR"/>
    <property type="match status" value="1"/>
</dbReference>
<evidence type="ECO:0000259" key="5">
    <source>
        <dbReference type="PROSITE" id="PS50977"/>
    </source>
</evidence>
<keyword evidence="2 4" id="KW-0238">DNA-binding</keyword>
<protein>
    <submittedName>
        <fullName evidence="6">TetR/AcrR family transcriptional regulator</fullName>
    </submittedName>
</protein>
<keyword evidence="7" id="KW-1185">Reference proteome</keyword>
<evidence type="ECO:0000313" key="7">
    <source>
        <dbReference type="Proteomes" id="UP001589647"/>
    </source>
</evidence>
<dbReference type="Gene3D" id="1.10.357.10">
    <property type="entry name" value="Tetracycline Repressor, domain 2"/>
    <property type="match status" value="1"/>
</dbReference>
<dbReference type="Gene3D" id="1.10.10.60">
    <property type="entry name" value="Homeodomain-like"/>
    <property type="match status" value="1"/>
</dbReference>
<dbReference type="EMBL" id="JBHMEI010000001">
    <property type="protein sequence ID" value="MFB9200237.1"/>
    <property type="molecule type" value="Genomic_DNA"/>
</dbReference>
<dbReference type="PRINTS" id="PR00455">
    <property type="entry name" value="HTHTETR"/>
</dbReference>
<feature type="domain" description="HTH tetR-type" evidence="5">
    <location>
        <begin position="15"/>
        <end position="75"/>
    </location>
</feature>
<dbReference type="InterPro" id="IPR001647">
    <property type="entry name" value="HTH_TetR"/>
</dbReference>
<dbReference type="PROSITE" id="PS50977">
    <property type="entry name" value="HTH_TETR_2"/>
    <property type="match status" value="1"/>
</dbReference>
<evidence type="ECO:0000256" key="4">
    <source>
        <dbReference type="PROSITE-ProRule" id="PRU00335"/>
    </source>
</evidence>
<evidence type="ECO:0000256" key="1">
    <source>
        <dbReference type="ARBA" id="ARBA00023015"/>
    </source>
</evidence>
<dbReference type="InterPro" id="IPR050109">
    <property type="entry name" value="HTH-type_TetR-like_transc_reg"/>
</dbReference>
<dbReference type="PANTHER" id="PTHR30055:SF234">
    <property type="entry name" value="HTH-TYPE TRANSCRIPTIONAL REGULATOR BETI"/>
    <property type="match status" value="1"/>
</dbReference>